<dbReference type="Proteomes" id="UP000236753">
    <property type="component" value="Unassembled WGS sequence"/>
</dbReference>
<dbReference type="AlphaFoldDB" id="A0A1H5UT19"/>
<accession>A0A1H5UT19</accession>
<evidence type="ECO:0000313" key="1">
    <source>
        <dbReference type="EMBL" id="SEF78156.1"/>
    </source>
</evidence>
<proteinExistence type="predicted"/>
<protein>
    <submittedName>
        <fullName evidence="1">Uncharacterized protein</fullName>
    </submittedName>
</protein>
<gene>
    <name evidence="1" type="ORF">SAMN05216334_10940</name>
</gene>
<reference evidence="1 2" key="1">
    <citation type="submission" date="2016-10" db="EMBL/GenBank/DDBJ databases">
        <authorList>
            <person name="de Groot N.N."/>
        </authorList>
    </citation>
    <scope>NUCLEOTIDE SEQUENCE [LARGE SCALE GENOMIC DNA]</scope>
    <source>
        <strain evidence="1 2">Nm13</strain>
    </source>
</reference>
<evidence type="ECO:0000313" key="2">
    <source>
        <dbReference type="Proteomes" id="UP000236753"/>
    </source>
</evidence>
<organism evidence="1 2">
    <name type="scientific">Nitrosomonas ureae</name>
    <dbReference type="NCBI Taxonomy" id="44577"/>
    <lineage>
        <taxon>Bacteria</taxon>
        <taxon>Pseudomonadati</taxon>
        <taxon>Pseudomonadota</taxon>
        <taxon>Betaproteobacteria</taxon>
        <taxon>Nitrosomonadales</taxon>
        <taxon>Nitrosomonadaceae</taxon>
        <taxon>Nitrosomonas</taxon>
    </lineage>
</organism>
<dbReference type="RefSeq" id="WP_146059749.1">
    <property type="nucleotide sequence ID" value="NZ_FNUX01000009.1"/>
</dbReference>
<dbReference type="OrthoDB" id="9791543at2"/>
<name>A0A1H5UT19_9PROT</name>
<sequence length="73" mass="8527">MTDNEKFRALPTLPLCDRVYVLNNSSADNPFQQVAAISSNYVNLQQHTMPDWARELLADYLMENSWNSWKYAE</sequence>
<dbReference type="EMBL" id="FNUX01000009">
    <property type="protein sequence ID" value="SEF78156.1"/>
    <property type="molecule type" value="Genomic_DNA"/>
</dbReference>